<evidence type="ECO:0000256" key="1">
    <source>
        <dbReference type="SAM" id="MobiDB-lite"/>
    </source>
</evidence>
<dbReference type="EMBL" id="CP003495">
    <property type="protein sequence ID" value="AFY27739.1"/>
    <property type="molecule type" value="Genomic_DNA"/>
</dbReference>
<organism evidence="3 4">
    <name type="scientific">Cyanobium gracile (strain ATCC 27147 / PCC 6307)</name>
    <dbReference type="NCBI Taxonomy" id="292564"/>
    <lineage>
        <taxon>Bacteria</taxon>
        <taxon>Bacillati</taxon>
        <taxon>Cyanobacteriota</taxon>
        <taxon>Cyanophyceae</taxon>
        <taxon>Synechococcales</taxon>
        <taxon>Prochlorococcaceae</taxon>
        <taxon>Cyanobium</taxon>
    </lineage>
</organism>
<dbReference type="InterPro" id="IPR001900">
    <property type="entry name" value="RNase_II/R"/>
</dbReference>
<dbReference type="GO" id="GO:0003723">
    <property type="term" value="F:RNA binding"/>
    <property type="evidence" value="ECO:0007669"/>
    <property type="project" value="InterPro"/>
</dbReference>
<evidence type="ECO:0000313" key="3">
    <source>
        <dbReference type="EMBL" id="AFY27739.1"/>
    </source>
</evidence>
<accession>K9P597</accession>
<dbReference type="GO" id="GO:0000175">
    <property type="term" value="F:3'-5'-RNA exonuclease activity"/>
    <property type="evidence" value="ECO:0007669"/>
    <property type="project" value="TreeGrafter"/>
</dbReference>
<dbReference type="GO" id="GO:0006402">
    <property type="term" value="P:mRNA catabolic process"/>
    <property type="evidence" value="ECO:0007669"/>
    <property type="project" value="TreeGrafter"/>
</dbReference>
<dbReference type="RefSeq" id="WP_015108194.1">
    <property type="nucleotide sequence ID" value="NC_019675.1"/>
</dbReference>
<evidence type="ECO:0000259" key="2">
    <source>
        <dbReference type="SMART" id="SM00955"/>
    </source>
</evidence>
<dbReference type="Pfam" id="PF00773">
    <property type="entry name" value="RNB"/>
    <property type="match status" value="1"/>
</dbReference>
<dbReference type="AlphaFoldDB" id="K9P597"/>
<name>K9P597_CYAGP</name>
<dbReference type="Pfam" id="PF23161">
    <property type="entry name" value="HTH_RNase_II"/>
    <property type="match status" value="1"/>
</dbReference>
<dbReference type="GO" id="GO:0000932">
    <property type="term" value="C:P-body"/>
    <property type="evidence" value="ECO:0007669"/>
    <property type="project" value="TreeGrafter"/>
</dbReference>
<dbReference type="InterPro" id="IPR012340">
    <property type="entry name" value="NA-bd_OB-fold"/>
</dbReference>
<dbReference type="PANTHER" id="PTHR23355">
    <property type="entry name" value="RIBONUCLEASE"/>
    <property type="match status" value="1"/>
</dbReference>
<reference evidence="4" key="1">
    <citation type="journal article" date="2013" name="Proc. Natl. Acad. Sci. U.S.A.">
        <title>Improving the coverage of the cyanobacterial phylum using diversity-driven genome sequencing.</title>
        <authorList>
            <person name="Shih P.M."/>
            <person name="Wu D."/>
            <person name="Latifi A."/>
            <person name="Axen S.D."/>
            <person name="Fewer D.P."/>
            <person name="Talla E."/>
            <person name="Calteau A."/>
            <person name="Cai F."/>
            <person name="Tandeau de Marsac N."/>
            <person name="Rippka R."/>
            <person name="Herdman M."/>
            <person name="Sivonen K."/>
            <person name="Coursin T."/>
            <person name="Laurent T."/>
            <person name="Goodwin L."/>
            <person name="Nolan M."/>
            <person name="Davenport K.W."/>
            <person name="Han C.S."/>
            <person name="Rubin E.M."/>
            <person name="Eisen J.A."/>
            <person name="Woyke T."/>
            <person name="Gugger M."/>
            <person name="Kerfeld C.A."/>
        </authorList>
    </citation>
    <scope>NUCLEOTIDE SEQUENCE [LARGE SCALE GENOMIC DNA]</scope>
    <source>
        <strain evidence="4">ATCC 27147 / PCC 6307</strain>
    </source>
</reference>
<dbReference type="PANTHER" id="PTHR23355:SF42">
    <property type="entry name" value="RIBONUCLEASE II, CHLOROPLASTIC_MITOCHONDRIAL"/>
    <property type="match status" value="1"/>
</dbReference>
<dbReference type="InterPro" id="IPR022966">
    <property type="entry name" value="RNase_II/R_CS"/>
</dbReference>
<dbReference type="InterPro" id="IPR050180">
    <property type="entry name" value="RNR_Ribonuclease"/>
</dbReference>
<dbReference type="KEGG" id="cgc:Cyagr_0548"/>
<dbReference type="PROSITE" id="PS01175">
    <property type="entry name" value="RIBONUCLEASE_II"/>
    <property type="match status" value="1"/>
</dbReference>
<dbReference type="InterPro" id="IPR056404">
    <property type="entry name" value="HTH_RNase_II"/>
</dbReference>
<protein>
    <submittedName>
        <fullName evidence="3">Exoribonuclease R</fullName>
    </submittedName>
</protein>
<dbReference type="eggNOG" id="COG0557">
    <property type="taxonomic scope" value="Bacteria"/>
</dbReference>
<sequence>MPSASRRFTAGDLVGLHDDSRCLLAVVVAEKGTRLDLKVGFEAKAVQRGVRQVDLLAALPGDQSPPSRLSQPPWGLSPETLQQAAPRPRELGAAWLLLLDDPSSLELGDFVDLIGDGGDAVQRAACWLWLQGPQTLFRWRQQQVEARPLVDVRRLRREARRQQLAEQRRRQWQDALRQRRPIDPQQLDAEQRQHLALLREWASGDTSRPLPDDLHRVLQAAHCAMESAPIRHLLVDLGQWERHHLPSLENTTWQAGFSAELEAEARRLVELADSPQPGDERRRDLTGLHTVTIDDADTRDIDDGLSLEHGPDGAPRLWIHIADPGRLVAPESPLDKEARRRASSLYLARGPLPMFPEVLSTGPMSLRMGERSAALSLWVELTEDGAVAGFGLESSWVRPAYRLSYADADELIELAPPQERYLEEIHALMERRRRWRLARGALDLDQPEGRIRCDELGAQLEITEPSPARTLVAEAMILAGAVIAGLGQEQGLALPYRSQLAAELPPEAELAALPAGPVRHAAIKRCLSRGLLGTSPAPHFSLGLPCYVQATSPIRRYNDLLVQRQLLAHQQGQPVLEEAELGALLGELEGAIRQGLQIAREDQRHWQQVWFEAQDQHQWPGVFLRWLRPQDRLGLVHLPDLAMDLAAECHGDPAPGDALLVRLQQVDSLRDLLRFTAAG</sequence>
<feature type="domain" description="RNB" evidence="2">
    <location>
        <begin position="282"/>
        <end position="572"/>
    </location>
</feature>
<dbReference type="SMART" id="SM00955">
    <property type="entry name" value="RNB"/>
    <property type="match status" value="1"/>
</dbReference>
<evidence type="ECO:0000313" key="4">
    <source>
        <dbReference type="Proteomes" id="UP000010388"/>
    </source>
</evidence>
<dbReference type="STRING" id="292564.Cyagr_0548"/>
<dbReference type="PATRIC" id="fig|292564.3.peg.504"/>
<dbReference type="Proteomes" id="UP000010388">
    <property type="component" value="Chromosome"/>
</dbReference>
<gene>
    <name evidence="3" type="ordered locus">Cyagr_0548</name>
</gene>
<dbReference type="SUPFAM" id="SSF50249">
    <property type="entry name" value="Nucleic acid-binding proteins"/>
    <property type="match status" value="1"/>
</dbReference>
<feature type="region of interest" description="Disordered" evidence="1">
    <location>
        <begin position="59"/>
        <end position="81"/>
    </location>
</feature>
<dbReference type="HOGENOM" id="CLU_015903_1_0_3"/>
<proteinExistence type="predicted"/>